<proteinExistence type="predicted"/>
<dbReference type="SUPFAM" id="SSF159941">
    <property type="entry name" value="MM3350-like"/>
    <property type="match status" value="1"/>
</dbReference>
<feature type="region of interest" description="Disordered" evidence="1">
    <location>
        <begin position="159"/>
        <end position="185"/>
    </location>
</feature>
<comment type="caution">
    <text evidence="3">The sequence shown here is derived from an EMBL/GenBank/DDBJ whole genome shotgun (WGS) entry which is preliminary data.</text>
</comment>
<reference evidence="3 4" key="1">
    <citation type="journal article" date="2019" name="Int. J. Syst. Evol. Microbiol.">
        <title>The Global Catalogue of Microorganisms (GCM) 10K type strain sequencing project: providing services to taxonomists for standard genome sequencing and annotation.</title>
        <authorList>
            <consortium name="The Broad Institute Genomics Platform"/>
            <consortium name="The Broad Institute Genome Sequencing Center for Infectious Disease"/>
            <person name="Wu L."/>
            <person name="Ma J."/>
        </authorList>
    </citation>
    <scope>NUCLEOTIDE SEQUENCE [LARGE SCALE GENOMIC DNA]</scope>
    <source>
        <strain evidence="3 4">CGMCC 1.15824</strain>
    </source>
</reference>
<dbReference type="AlphaFoldDB" id="A0ABD5QAV3"/>
<dbReference type="RefSeq" id="WP_224829149.1">
    <property type="nucleotide sequence ID" value="NZ_JAIVEF010000015.1"/>
</dbReference>
<feature type="domain" description="Plasmid pRiA4b Orf3-like" evidence="2">
    <location>
        <begin position="21"/>
        <end position="178"/>
    </location>
</feature>
<evidence type="ECO:0000313" key="3">
    <source>
        <dbReference type="EMBL" id="MFC4986876.1"/>
    </source>
</evidence>
<evidence type="ECO:0000313" key="4">
    <source>
        <dbReference type="Proteomes" id="UP001595925"/>
    </source>
</evidence>
<evidence type="ECO:0000259" key="2">
    <source>
        <dbReference type="Pfam" id="PF07929"/>
    </source>
</evidence>
<dbReference type="Pfam" id="PF07929">
    <property type="entry name" value="PRiA4_ORF3"/>
    <property type="match status" value="1"/>
</dbReference>
<keyword evidence="4" id="KW-1185">Reference proteome</keyword>
<sequence>MTSYVFRVWVLPNPPLEFTPDEEVWRDITIDESHTLAELHEAIFDAFERWDTHGYEFLTRDSEGIALRSYPHPQLYDGGPSWPPMDDEELDRVIDQAVFDELSEDAKQRFRELQSNPPTEGKVADTTIGDLDSDGVGVLSYTFDMGDSWEHYIELQETREESLDGEPTVVDEQGGAPPQYPEYDE</sequence>
<dbReference type="Gene3D" id="3.10.290.30">
    <property type="entry name" value="MM3350-like"/>
    <property type="match status" value="1"/>
</dbReference>
<name>A0ABD5QAV3_9EURY</name>
<evidence type="ECO:0000256" key="1">
    <source>
        <dbReference type="SAM" id="MobiDB-lite"/>
    </source>
</evidence>
<dbReference type="EMBL" id="JBHSJG010000012">
    <property type="protein sequence ID" value="MFC4986876.1"/>
    <property type="molecule type" value="Genomic_DNA"/>
</dbReference>
<accession>A0ABD5QAV3</accession>
<dbReference type="InterPro" id="IPR024047">
    <property type="entry name" value="MM3350-like_sf"/>
</dbReference>
<gene>
    <name evidence="3" type="ORF">ACFPFO_03630</name>
</gene>
<dbReference type="InterPro" id="IPR012912">
    <property type="entry name" value="Plasmid_pRiA4b_Orf3-like"/>
</dbReference>
<organism evidence="3 4">
    <name type="scientific">Saliphagus infecundisoli</name>
    <dbReference type="NCBI Taxonomy" id="1849069"/>
    <lineage>
        <taxon>Archaea</taxon>
        <taxon>Methanobacteriati</taxon>
        <taxon>Methanobacteriota</taxon>
        <taxon>Stenosarchaea group</taxon>
        <taxon>Halobacteria</taxon>
        <taxon>Halobacteriales</taxon>
        <taxon>Natrialbaceae</taxon>
        <taxon>Saliphagus</taxon>
    </lineage>
</organism>
<dbReference type="Proteomes" id="UP001595925">
    <property type="component" value="Unassembled WGS sequence"/>
</dbReference>
<protein>
    <submittedName>
        <fullName evidence="3">Plasmid pRiA4b ORF-3 family protein</fullName>
    </submittedName>
</protein>